<dbReference type="CDD" id="cd01164">
    <property type="entry name" value="FruK_PfkB_like"/>
    <property type="match status" value="1"/>
</dbReference>
<evidence type="ECO:0000256" key="5">
    <source>
        <dbReference type="ARBA" id="ARBA00022840"/>
    </source>
</evidence>
<evidence type="ECO:0000313" key="8">
    <source>
        <dbReference type="EMBL" id="RYJ60323.1"/>
    </source>
</evidence>
<dbReference type="InterPro" id="IPR002173">
    <property type="entry name" value="Carboh/pur_kinase_PfkB_CS"/>
</dbReference>
<dbReference type="PANTHER" id="PTHR46566:SF2">
    <property type="entry name" value="ATP-DEPENDENT 6-PHOSPHOFRUCTOKINASE ISOZYME 2"/>
    <property type="match status" value="1"/>
</dbReference>
<evidence type="ECO:0000259" key="7">
    <source>
        <dbReference type="Pfam" id="PF00294"/>
    </source>
</evidence>
<sequence length="312" mass="32565">MPLIATLTLNPAMDLSVSTPRVISTEKLRCSLPRHDPGGGGINVARVVKTLGGKAVAVYPAGGPFGDLLQRSLDELGLVHRPVSIAGDTRESFTVDELDSGLQYRFVLPGPALSEQELQRCLDSLAALRPAPAYVVLSGSFPPGVGLGFFDELLALARRIGARLVVDLSGEPLRHAARQGGVYLMKPSLDELGTLMGCTVSGEAEQEQALRSLIGQGSAEIIVLSLGAEGALFAYGDRVGRLRSPEVPVASAVGAGDSMLGAIVLAMAEGRSIPEAVCQGIAAGAATVMRPGTELCHREDVQRLLQAMQSAH</sequence>
<comment type="caution">
    <text evidence="8">The sequence shown here is derived from an EMBL/GenBank/DDBJ whole genome shotgun (WGS) entry which is preliminary data.</text>
</comment>
<dbReference type="Gene3D" id="3.40.1190.20">
    <property type="match status" value="1"/>
</dbReference>
<dbReference type="NCBIfam" id="TIGR03168">
    <property type="entry name" value="1-PFK"/>
    <property type="match status" value="1"/>
</dbReference>
<dbReference type="Pfam" id="PF00294">
    <property type="entry name" value="PfkB"/>
    <property type="match status" value="1"/>
</dbReference>
<dbReference type="RefSeq" id="WP_126190490.1">
    <property type="nucleotide sequence ID" value="NZ_RWYU02000009.1"/>
</dbReference>
<dbReference type="PROSITE" id="PS00583">
    <property type="entry name" value="PFKB_KINASES_1"/>
    <property type="match status" value="1"/>
</dbReference>
<protein>
    <recommendedName>
        <fullName evidence="6">Phosphofructokinase</fullName>
    </recommendedName>
</protein>
<dbReference type="InterPro" id="IPR029056">
    <property type="entry name" value="Ribokinase-like"/>
</dbReference>
<keyword evidence="4 8" id="KW-0418">Kinase</keyword>
<gene>
    <name evidence="8" type="ORF">EJA06_020120</name>
</gene>
<dbReference type="PIRSF" id="PIRSF000535">
    <property type="entry name" value="1PFK/6PFK/LacC"/>
    <property type="match status" value="1"/>
</dbReference>
<dbReference type="InterPro" id="IPR011611">
    <property type="entry name" value="PfkB_dom"/>
</dbReference>
<proteinExistence type="inferred from homology"/>
<evidence type="ECO:0000256" key="3">
    <source>
        <dbReference type="ARBA" id="ARBA00022741"/>
    </source>
</evidence>
<dbReference type="Proteomes" id="UP000282800">
    <property type="component" value="Unassembled WGS sequence"/>
</dbReference>
<evidence type="ECO:0000256" key="4">
    <source>
        <dbReference type="ARBA" id="ARBA00022777"/>
    </source>
</evidence>
<feature type="domain" description="Carbohydrate kinase PfkB" evidence="7">
    <location>
        <begin position="13"/>
        <end position="296"/>
    </location>
</feature>
<evidence type="ECO:0000256" key="2">
    <source>
        <dbReference type="ARBA" id="ARBA00022679"/>
    </source>
</evidence>
<dbReference type="PANTHER" id="PTHR46566">
    <property type="entry name" value="1-PHOSPHOFRUCTOKINASE-RELATED"/>
    <property type="match status" value="1"/>
</dbReference>
<dbReference type="InterPro" id="IPR017583">
    <property type="entry name" value="Tagatose/fructose_Pkinase"/>
</dbReference>
<evidence type="ECO:0000256" key="6">
    <source>
        <dbReference type="PIRNR" id="PIRNR000535"/>
    </source>
</evidence>
<dbReference type="OrthoDB" id="9801219at2"/>
<comment type="similarity">
    <text evidence="1 6">Belongs to the carbohydrate kinase PfkB family.</text>
</comment>
<reference evidence="8 9" key="1">
    <citation type="submission" date="2019-01" db="EMBL/GenBank/DDBJ databases">
        <title>High-quality draft genome of. Pseudomonas songnenensis str. L103, a full-fledged denitrifier isolated from 100 meters deep aquifer in a heavily nitrogen fertilized agricultural area.</title>
        <authorList>
            <person name="Liu M."/>
            <person name="Liu B."/>
        </authorList>
    </citation>
    <scope>NUCLEOTIDE SEQUENCE [LARGE SCALE GENOMIC DNA]</scope>
    <source>
        <strain evidence="8 9">L103</strain>
    </source>
</reference>
<dbReference type="AlphaFoldDB" id="A0A482U292"/>
<keyword evidence="3" id="KW-0547">Nucleotide-binding</keyword>
<keyword evidence="5" id="KW-0067">ATP-binding</keyword>
<keyword evidence="2 6" id="KW-0808">Transferase</keyword>
<dbReference type="SUPFAM" id="SSF53613">
    <property type="entry name" value="Ribokinase-like"/>
    <property type="match status" value="1"/>
</dbReference>
<evidence type="ECO:0000256" key="1">
    <source>
        <dbReference type="ARBA" id="ARBA00010688"/>
    </source>
</evidence>
<organism evidence="8 9">
    <name type="scientific">Pseudomonas songnenensis</name>
    <dbReference type="NCBI Taxonomy" id="1176259"/>
    <lineage>
        <taxon>Bacteria</taxon>
        <taxon>Pseudomonadati</taxon>
        <taxon>Pseudomonadota</taxon>
        <taxon>Gammaproteobacteria</taxon>
        <taxon>Pseudomonadales</taxon>
        <taxon>Pseudomonadaceae</taxon>
        <taxon>Pseudomonas</taxon>
    </lineage>
</organism>
<evidence type="ECO:0000313" key="9">
    <source>
        <dbReference type="Proteomes" id="UP000282800"/>
    </source>
</evidence>
<name>A0A482U292_9PSED</name>
<accession>A0A482U292</accession>
<dbReference type="GO" id="GO:0005524">
    <property type="term" value="F:ATP binding"/>
    <property type="evidence" value="ECO:0007669"/>
    <property type="project" value="UniProtKB-KW"/>
</dbReference>
<dbReference type="EMBL" id="RWYU02000009">
    <property type="protein sequence ID" value="RYJ60323.1"/>
    <property type="molecule type" value="Genomic_DNA"/>
</dbReference>
<dbReference type="GO" id="GO:0003872">
    <property type="term" value="F:6-phosphofructokinase activity"/>
    <property type="evidence" value="ECO:0007669"/>
    <property type="project" value="TreeGrafter"/>
</dbReference>
<dbReference type="GO" id="GO:0005829">
    <property type="term" value="C:cytosol"/>
    <property type="evidence" value="ECO:0007669"/>
    <property type="project" value="TreeGrafter"/>
</dbReference>